<name>A0ABP0TFG4_9BRYO</name>
<dbReference type="NCBIfam" id="TIGR02937">
    <property type="entry name" value="sigma70-ECF"/>
    <property type="match status" value="1"/>
</dbReference>
<reference evidence="10" key="1">
    <citation type="submission" date="2024-02" db="EMBL/GenBank/DDBJ databases">
        <authorList>
            <consortium name="ELIXIR-Norway"/>
            <consortium name="Elixir Norway"/>
        </authorList>
    </citation>
    <scope>NUCLEOTIDE SEQUENCE</scope>
</reference>
<keyword evidence="5" id="KW-0804">Transcription</keyword>
<dbReference type="PANTHER" id="PTHR30603:SF64">
    <property type="entry name" value="PLASTID RNA POLYMERASE SIGMA FACTOR X"/>
    <property type="match status" value="1"/>
</dbReference>
<dbReference type="Gene3D" id="1.20.120.1810">
    <property type="match status" value="1"/>
</dbReference>
<sequence length="478" mass="53942">MQLPSYMHIFASIPTANTQVAASMLFVDTRGFSPTFFNDRVGGKRSNEIVCSRSKRPQSRVSFSSSTVLAPRENGSSTRSCSCALHESGEVSVYEERSGFVETGESSWHERRSEHRRYIRPQSRRVAEKSSSQKKSKKKDRVNDKKTDDEGDDTGASASSWSSIAGSRPPLTPEEEIAHALDIQDLLSLQEKRNELEKHIERIPTDQEWADSVGISLVKLYARVGKGRAAKRKMVAANLRLVESVARKFHGRGLSHWELCQEGAFGLLKSTEKFDGNRRTKFSSYAFFWIQERMAAAAKKFRHVLRIGRPVYQTASLILQQKDLFQEQHNRPPTCQELAAVTNVDPEKIRDVLRITTPVKSLDVVIASEATGDGKNHDCRQLSDASPAVQPWLFMRESELRKEVVAALNSLKSREQQVMQLRYGLDGKPPLSRHEISDLLGVTTQTIRTDEKGALEKLRLLSAEDGFQQYLSDNFWSQ</sequence>
<dbReference type="SUPFAM" id="SSF88946">
    <property type="entry name" value="Sigma2 domain of RNA polymerase sigma factors"/>
    <property type="match status" value="1"/>
</dbReference>
<feature type="domain" description="RNA polymerase sigma-70 region 3" evidence="7">
    <location>
        <begin position="326"/>
        <end position="372"/>
    </location>
</feature>
<evidence type="ECO:0000256" key="6">
    <source>
        <dbReference type="SAM" id="MobiDB-lite"/>
    </source>
</evidence>
<feature type="region of interest" description="Disordered" evidence="6">
    <location>
        <begin position="102"/>
        <end position="171"/>
    </location>
</feature>
<dbReference type="Pfam" id="PF04539">
    <property type="entry name" value="Sigma70_r3"/>
    <property type="match status" value="1"/>
</dbReference>
<comment type="similarity">
    <text evidence="1">Belongs to the sigma-70 factor family.</text>
</comment>
<evidence type="ECO:0000256" key="4">
    <source>
        <dbReference type="ARBA" id="ARBA00023125"/>
    </source>
</evidence>
<dbReference type="InterPro" id="IPR014284">
    <property type="entry name" value="RNA_pol_sigma-70_dom"/>
</dbReference>
<dbReference type="InterPro" id="IPR050239">
    <property type="entry name" value="Sigma-70_RNA_pol_init_factors"/>
</dbReference>
<dbReference type="Proteomes" id="UP001497512">
    <property type="component" value="Chromosome 10"/>
</dbReference>
<evidence type="ECO:0000259" key="8">
    <source>
        <dbReference type="Pfam" id="PF04542"/>
    </source>
</evidence>
<evidence type="ECO:0000313" key="10">
    <source>
        <dbReference type="EMBL" id="CAK9195219.1"/>
    </source>
</evidence>
<dbReference type="Gene3D" id="1.10.10.10">
    <property type="entry name" value="Winged helix-like DNA-binding domain superfamily/Winged helix DNA-binding domain"/>
    <property type="match status" value="2"/>
</dbReference>
<feature type="compositionally biased region" description="Basic residues" evidence="6">
    <location>
        <begin position="114"/>
        <end position="123"/>
    </location>
</feature>
<dbReference type="InterPro" id="IPR036388">
    <property type="entry name" value="WH-like_DNA-bd_sf"/>
</dbReference>
<dbReference type="InterPro" id="IPR007624">
    <property type="entry name" value="RNA_pol_sigma70_r3"/>
</dbReference>
<accession>A0ABP0TFG4</accession>
<gene>
    <name evidence="10" type="ORF">CSSPTR1EN2_LOCUS2915</name>
</gene>
<keyword evidence="2" id="KW-0805">Transcription regulation</keyword>
<dbReference type="InterPro" id="IPR007630">
    <property type="entry name" value="RNA_pol_sigma70_r4"/>
</dbReference>
<dbReference type="SUPFAM" id="SSF88659">
    <property type="entry name" value="Sigma3 and sigma4 domains of RNA polymerase sigma factors"/>
    <property type="match status" value="2"/>
</dbReference>
<protein>
    <recommendedName>
        <fullName evidence="12">Sigma factor</fullName>
    </recommendedName>
</protein>
<dbReference type="InterPro" id="IPR013324">
    <property type="entry name" value="RNA_pol_sigma_r3/r4-like"/>
</dbReference>
<dbReference type="Pfam" id="PF04542">
    <property type="entry name" value="Sigma70_r2"/>
    <property type="match status" value="1"/>
</dbReference>
<evidence type="ECO:0000259" key="7">
    <source>
        <dbReference type="Pfam" id="PF04539"/>
    </source>
</evidence>
<evidence type="ECO:0000256" key="5">
    <source>
        <dbReference type="ARBA" id="ARBA00023163"/>
    </source>
</evidence>
<dbReference type="Pfam" id="PF04545">
    <property type="entry name" value="Sigma70_r4"/>
    <property type="match status" value="1"/>
</dbReference>
<dbReference type="EMBL" id="OZ019902">
    <property type="protein sequence ID" value="CAK9195219.1"/>
    <property type="molecule type" value="Genomic_DNA"/>
</dbReference>
<feature type="compositionally biased region" description="Low complexity" evidence="6">
    <location>
        <begin position="154"/>
        <end position="167"/>
    </location>
</feature>
<dbReference type="InterPro" id="IPR000943">
    <property type="entry name" value="RNA_pol_sigma70"/>
</dbReference>
<organism evidence="10 11">
    <name type="scientific">Sphagnum troendelagicum</name>
    <dbReference type="NCBI Taxonomy" id="128251"/>
    <lineage>
        <taxon>Eukaryota</taxon>
        <taxon>Viridiplantae</taxon>
        <taxon>Streptophyta</taxon>
        <taxon>Embryophyta</taxon>
        <taxon>Bryophyta</taxon>
        <taxon>Sphagnophytina</taxon>
        <taxon>Sphagnopsida</taxon>
        <taxon>Sphagnales</taxon>
        <taxon>Sphagnaceae</taxon>
        <taxon>Sphagnum</taxon>
    </lineage>
</organism>
<dbReference type="CDD" id="cd06171">
    <property type="entry name" value="Sigma70_r4"/>
    <property type="match status" value="1"/>
</dbReference>
<evidence type="ECO:0000256" key="3">
    <source>
        <dbReference type="ARBA" id="ARBA00023082"/>
    </source>
</evidence>
<keyword evidence="11" id="KW-1185">Reference proteome</keyword>
<proteinExistence type="inferred from homology"/>
<keyword evidence="3" id="KW-0731">Sigma factor</keyword>
<evidence type="ECO:0000313" key="11">
    <source>
        <dbReference type="Proteomes" id="UP001497512"/>
    </source>
</evidence>
<dbReference type="PRINTS" id="PR00046">
    <property type="entry name" value="SIGMA70FCT"/>
</dbReference>
<feature type="region of interest" description="Disordered" evidence="6">
    <location>
        <begin position="61"/>
        <end position="81"/>
    </location>
</feature>
<dbReference type="PANTHER" id="PTHR30603">
    <property type="entry name" value="RNA POLYMERASE SIGMA FACTOR RPO"/>
    <property type="match status" value="1"/>
</dbReference>
<evidence type="ECO:0000259" key="9">
    <source>
        <dbReference type="Pfam" id="PF04545"/>
    </source>
</evidence>
<feature type="domain" description="RNA polymerase sigma-70 region 2" evidence="8">
    <location>
        <begin position="234"/>
        <end position="294"/>
    </location>
</feature>
<dbReference type="InterPro" id="IPR007627">
    <property type="entry name" value="RNA_pol_sigma70_r2"/>
</dbReference>
<keyword evidence="4" id="KW-0238">DNA-binding</keyword>
<evidence type="ECO:0008006" key="12">
    <source>
        <dbReference type="Google" id="ProtNLM"/>
    </source>
</evidence>
<dbReference type="InterPro" id="IPR013325">
    <property type="entry name" value="RNA_pol_sigma_r2"/>
</dbReference>
<feature type="domain" description="RNA polymerase sigma-70 region 4" evidence="9">
    <location>
        <begin position="407"/>
        <end position="459"/>
    </location>
</feature>
<evidence type="ECO:0000256" key="1">
    <source>
        <dbReference type="ARBA" id="ARBA00007788"/>
    </source>
</evidence>
<evidence type="ECO:0000256" key="2">
    <source>
        <dbReference type="ARBA" id="ARBA00023015"/>
    </source>
</evidence>